<organism evidence="1 2">
    <name type="scientific">Steinernema glaseri</name>
    <dbReference type="NCBI Taxonomy" id="37863"/>
    <lineage>
        <taxon>Eukaryota</taxon>
        <taxon>Metazoa</taxon>
        <taxon>Ecdysozoa</taxon>
        <taxon>Nematoda</taxon>
        <taxon>Chromadorea</taxon>
        <taxon>Rhabditida</taxon>
        <taxon>Tylenchina</taxon>
        <taxon>Panagrolaimomorpha</taxon>
        <taxon>Strongyloidoidea</taxon>
        <taxon>Steinernematidae</taxon>
        <taxon>Steinernema</taxon>
    </lineage>
</organism>
<evidence type="ECO:0000313" key="2">
    <source>
        <dbReference type="WBParaSite" id="L893_g14008.t1"/>
    </source>
</evidence>
<dbReference type="WBParaSite" id="L893_g14008.t1">
    <property type="protein sequence ID" value="L893_g14008.t1"/>
    <property type="gene ID" value="L893_g14008"/>
</dbReference>
<accession>A0A1I7Y9G8</accession>
<dbReference type="AlphaFoldDB" id="A0A1I7Y9G8"/>
<name>A0A1I7Y9G8_9BILA</name>
<reference evidence="2" key="1">
    <citation type="submission" date="2016-11" db="UniProtKB">
        <authorList>
            <consortium name="WormBaseParasite"/>
        </authorList>
    </citation>
    <scope>IDENTIFICATION</scope>
</reference>
<dbReference type="Proteomes" id="UP000095287">
    <property type="component" value="Unplaced"/>
</dbReference>
<proteinExistence type="predicted"/>
<protein>
    <submittedName>
        <fullName evidence="2">Uncharacterized protein</fullName>
    </submittedName>
</protein>
<evidence type="ECO:0000313" key="1">
    <source>
        <dbReference type="Proteomes" id="UP000095287"/>
    </source>
</evidence>
<keyword evidence="1" id="KW-1185">Reference proteome</keyword>
<sequence length="85" mass="9409">MRFADTSPANSSISETIYASKKCYYVQWVYVAAEQESVHGCFTPVCMSAPRTRCSITLMFNVVEAYEAACVLLLEPNSSDPMISP</sequence>